<keyword evidence="3" id="KW-1185">Reference proteome</keyword>
<dbReference type="InterPro" id="IPR011189">
    <property type="entry name" value="UCP_caspase_lke"/>
</dbReference>
<accession>A0A928Z2W7</accession>
<feature type="domain" description="Peptidase C14 caspase" evidence="1">
    <location>
        <begin position="37"/>
        <end position="234"/>
    </location>
</feature>
<dbReference type="Gene3D" id="3.40.50.1460">
    <property type="match status" value="1"/>
</dbReference>
<dbReference type="PANTHER" id="PTHR48104:SF30">
    <property type="entry name" value="METACASPASE-1"/>
    <property type="match status" value="1"/>
</dbReference>
<sequence>MKRRAFLQSGAAYLTALGVGNLLLGNCQSVLAASDIRKIALLIGVDHYAQDALRGCITDVELQANLLTQRFGFAPENILRLTNQAATLDGIKQIFGSTLQQLQPNDVVFVHFSGKGAIGPAQQPALSLSGDESLLLVDLARLLNLCGSRKVITVLDTCYQSDGQPLDGNLRVRAHVADSAHTPVNIMNAGLPGIVLSAATTDQLAVEVDYPDFSAGRFTYGLTQSLWQTPTKSSLDESALGSISGGKNDRKLIDRLIATSTMPASIGALVNLDSTGTTGDLWLGGLPAEQVALVNPQALLKAGDGQLLKVQARQGLKAAVRVTGMDSPATPLNLGTTIAEQLRTMPRDLAIQIVIDHSLSKIERVDAIGALSGLANVSTKLIGDGAADYILAKVQEADPISSLVAALPDAPLKDVVPAPHYALFTADNQRISTTSGEAGEAVKTMVKRFAPIVEALYADKVLNLLENLHSANLAVSVESDRLTPQAKLFFRQSTALAQVKNTDMTTLPGLAAGTQLCYRATNQSNTPLYWMLVGWNSRHDTYVVLPPVDKESAVLGVGTTTSLPFRESGDNWSVRGPVGEATAYLVTSDRPFVQTTEVLKALNVVQPETYLHRLPQPLEVIQALLKDLSAPGFESSDAYGLDMNRYAVIPLKYQVA</sequence>
<evidence type="ECO:0000313" key="2">
    <source>
        <dbReference type="EMBL" id="MBE9030841.1"/>
    </source>
</evidence>
<protein>
    <submittedName>
        <fullName evidence="2">Caspase family protein</fullName>
    </submittedName>
</protein>
<dbReference type="GO" id="GO:0006508">
    <property type="term" value="P:proteolysis"/>
    <property type="evidence" value="ECO:0007669"/>
    <property type="project" value="InterPro"/>
</dbReference>
<organism evidence="2 3">
    <name type="scientific">Romeriopsis navalis LEGE 11480</name>
    <dbReference type="NCBI Taxonomy" id="2777977"/>
    <lineage>
        <taxon>Bacteria</taxon>
        <taxon>Bacillati</taxon>
        <taxon>Cyanobacteriota</taxon>
        <taxon>Cyanophyceae</taxon>
        <taxon>Leptolyngbyales</taxon>
        <taxon>Leptolyngbyaceae</taxon>
        <taxon>Romeriopsis</taxon>
        <taxon>Romeriopsis navalis</taxon>
    </lineage>
</organism>
<dbReference type="GO" id="GO:0005737">
    <property type="term" value="C:cytoplasm"/>
    <property type="evidence" value="ECO:0007669"/>
    <property type="project" value="TreeGrafter"/>
</dbReference>
<dbReference type="PIRSF" id="PIRSF007398">
    <property type="entry name" value="Sll0148_caspase"/>
    <property type="match status" value="1"/>
</dbReference>
<dbReference type="InterPro" id="IPR011600">
    <property type="entry name" value="Pept_C14_caspase"/>
</dbReference>
<dbReference type="Pfam" id="PF00656">
    <property type="entry name" value="Peptidase_C14"/>
    <property type="match status" value="1"/>
</dbReference>
<dbReference type="GO" id="GO:0004197">
    <property type="term" value="F:cysteine-type endopeptidase activity"/>
    <property type="evidence" value="ECO:0007669"/>
    <property type="project" value="InterPro"/>
</dbReference>
<evidence type="ECO:0000259" key="1">
    <source>
        <dbReference type="Pfam" id="PF00656"/>
    </source>
</evidence>
<dbReference type="PANTHER" id="PTHR48104">
    <property type="entry name" value="METACASPASE-4"/>
    <property type="match status" value="1"/>
</dbReference>
<dbReference type="InterPro" id="IPR050452">
    <property type="entry name" value="Metacaspase"/>
</dbReference>
<name>A0A928Z2W7_9CYAN</name>
<gene>
    <name evidence="2" type="ORF">IQ266_13985</name>
</gene>
<proteinExistence type="predicted"/>
<comment type="caution">
    <text evidence="2">The sequence shown here is derived from an EMBL/GenBank/DDBJ whole genome shotgun (WGS) entry which is preliminary data.</text>
</comment>
<dbReference type="AlphaFoldDB" id="A0A928Z2W7"/>
<evidence type="ECO:0000313" key="3">
    <source>
        <dbReference type="Proteomes" id="UP000625316"/>
    </source>
</evidence>
<reference evidence="2" key="1">
    <citation type="submission" date="2020-10" db="EMBL/GenBank/DDBJ databases">
        <authorList>
            <person name="Castelo-Branco R."/>
            <person name="Eusebio N."/>
            <person name="Adriana R."/>
            <person name="Vieira A."/>
            <person name="Brugerolle De Fraissinette N."/>
            <person name="Rezende De Castro R."/>
            <person name="Schneider M.P."/>
            <person name="Vasconcelos V."/>
            <person name="Leao P.N."/>
        </authorList>
    </citation>
    <scope>NUCLEOTIDE SEQUENCE</scope>
    <source>
        <strain evidence="2">LEGE 11480</strain>
    </source>
</reference>
<dbReference type="EMBL" id="JADEXQ010000045">
    <property type="protein sequence ID" value="MBE9030841.1"/>
    <property type="molecule type" value="Genomic_DNA"/>
</dbReference>
<dbReference type="Proteomes" id="UP000625316">
    <property type="component" value="Unassembled WGS sequence"/>
</dbReference>